<dbReference type="GO" id="GO:0004497">
    <property type="term" value="F:monooxygenase activity"/>
    <property type="evidence" value="ECO:0007669"/>
    <property type="project" value="UniProtKB-KW"/>
</dbReference>
<feature type="binding site" evidence="6">
    <location>
        <position position="101"/>
    </location>
    <ligand>
        <name>FMN</name>
        <dbReference type="ChEBI" id="CHEBI:58210"/>
    </ligand>
</feature>
<dbReference type="PIRSF" id="PIRSF000337">
    <property type="entry name" value="NTA_MOA"/>
    <property type="match status" value="1"/>
</dbReference>
<dbReference type="OrthoDB" id="4505903at2"/>
<feature type="binding site" evidence="6">
    <location>
        <position position="151"/>
    </location>
    <ligand>
        <name>FMN</name>
        <dbReference type="ChEBI" id="CHEBI:58210"/>
    </ligand>
</feature>
<evidence type="ECO:0000313" key="9">
    <source>
        <dbReference type="Proteomes" id="UP000283709"/>
    </source>
</evidence>
<dbReference type="CDD" id="cd01095">
    <property type="entry name" value="Nitrilotriacetate_monoxgenase"/>
    <property type="match status" value="1"/>
</dbReference>
<evidence type="ECO:0000256" key="1">
    <source>
        <dbReference type="ARBA" id="ARBA00022630"/>
    </source>
</evidence>
<dbReference type="AlphaFoldDB" id="A0A3R7GVI4"/>
<dbReference type="InterPro" id="IPR051260">
    <property type="entry name" value="Diverse_substr_monoxygenases"/>
</dbReference>
<evidence type="ECO:0000256" key="3">
    <source>
        <dbReference type="ARBA" id="ARBA00023002"/>
    </source>
</evidence>
<dbReference type="Proteomes" id="UP000283709">
    <property type="component" value="Unassembled WGS sequence"/>
</dbReference>
<dbReference type="NCBIfam" id="TIGR03860">
    <property type="entry name" value="FMN_nitrolo"/>
    <property type="match status" value="1"/>
</dbReference>
<proteinExistence type="inferred from homology"/>
<dbReference type="PANTHER" id="PTHR30011:SF16">
    <property type="entry name" value="C2H2 FINGER DOMAIN TRANSCRIPTION FACTOR (EUROFUNG)-RELATED"/>
    <property type="match status" value="1"/>
</dbReference>
<accession>A0A3R7GVI4</accession>
<feature type="binding site" evidence="6">
    <location>
        <position position="64"/>
    </location>
    <ligand>
        <name>FMN</name>
        <dbReference type="ChEBI" id="CHEBI:58210"/>
    </ligand>
</feature>
<keyword evidence="3" id="KW-0560">Oxidoreductase</keyword>
<keyword evidence="4 8" id="KW-0503">Monooxygenase</keyword>
<evidence type="ECO:0000256" key="2">
    <source>
        <dbReference type="ARBA" id="ARBA00022643"/>
    </source>
</evidence>
<dbReference type="SUPFAM" id="SSF51679">
    <property type="entry name" value="Bacterial luciferase-like"/>
    <property type="match status" value="1"/>
</dbReference>
<organism evidence="8 9">
    <name type="scientific">Paraburkholderia fungorum</name>
    <dbReference type="NCBI Taxonomy" id="134537"/>
    <lineage>
        <taxon>Bacteria</taxon>
        <taxon>Pseudomonadati</taxon>
        <taxon>Pseudomonadota</taxon>
        <taxon>Betaproteobacteria</taxon>
        <taxon>Burkholderiales</taxon>
        <taxon>Burkholderiaceae</taxon>
        <taxon>Paraburkholderia</taxon>
    </lineage>
</organism>
<dbReference type="Gene3D" id="3.20.20.30">
    <property type="entry name" value="Luciferase-like domain"/>
    <property type="match status" value="1"/>
</dbReference>
<gene>
    <name evidence="8" type="ORF">BCY88_21900</name>
</gene>
<keyword evidence="2 6" id="KW-0288">FMN</keyword>
<dbReference type="InterPro" id="IPR036661">
    <property type="entry name" value="Luciferase-like_sf"/>
</dbReference>
<dbReference type="RefSeq" id="WP_120344074.1">
    <property type="nucleotide sequence ID" value="NZ_MCAS01000008.1"/>
</dbReference>
<keyword evidence="1 6" id="KW-0285">Flavoprotein</keyword>
<evidence type="ECO:0000259" key="7">
    <source>
        <dbReference type="Pfam" id="PF00296"/>
    </source>
</evidence>
<protein>
    <submittedName>
        <fullName evidence="8">Monooxygenase</fullName>
    </submittedName>
</protein>
<evidence type="ECO:0000256" key="6">
    <source>
        <dbReference type="PIRSR" id="PIRSR000337-1"/>
    </source>
</evidence>
<dbReference type="EMBL" id="MCAS01000008">
    <property type="protein sequence ID" value="RKF48376.1"/>
    <property type="molecule type" value="Genomic_DNA"/>
</dbReference>
<sequence>MSQSSITASPRRIHLGAIIQGPSGNMSAWRHPDAVADASINVHFVQQLAREAEAAKFDLLFVADGLHINAKSIPHFLNRFEPLTLLSALASITERIGLVGTLSTSYSDPFTVARQFSSLDHLSDGRAGWNVVTSPLEGSAKNFSRDKHPEHALRYRIAAEFLSVTKGLWDSWEDDAFVRDKASGVFFDPDKLHTLNHSGEFFSVAGPLNIGRSRQGRPILFQAGASEDGKAVAAEHADAIYTRQETIPLAQAFYADVQKRLAAHGRAPDSLKVFQGISVIVADSADDAEARYQETARLVTIDNALDYLGRYFDHHDFSQYPLDAPFPDLGELGSNQFRSTTDAIKRDAYERRLTLREAALEAATPRPSFAGTAEQVADGLQAWVDARATDGFIVRGGTPTAFTDFATKVVPILQERGAYRRDYEGATLREHLGLDYPVNQFARTA</sequence>
<comment type="similarity">
    <text evidence="5">Belongs to the NtaA/SnaA/DszA monooxygenase family.</text>
</comment>
<reference evidence="8 9" key="1">
    <citation type="submission" date="2016-07" db="EMBL/GenBank/DDBJ databases">
        <title>Genome analysis of Burkholderia fungorum ES3-20.</title>
        <authorList>
            <person name="Xu D."/>
            <person name="Yao R."/>
            <person name="Zheng S."/>
        </authorList>
    </citation>
    <scope>NUCLEOTIDE SEQUENCE [LARGE SCALE GENOMIC DNA]</scope>
    <source>
        <strain evidence="8 9">ES3-20</strain>
    </source>
</reference>
<evidence type="ECO:0000256" key="5">
    <source>
        <dbReference type="ARBA" id="ARBA00033748"/>
    </source>
</evidence>
<evidence type="ECO:0000313" key="8">
    <source>
        <dbReference type="EMBL" id="RKF48376.1"/>
    </source>
</evidence>
<feature type="domain" description="Luciferase-like" evidence="7">
    <location>
        <begin position="28"/>
        <end position="389"/>
    </location>
</feature>
<dbReference type="InterPro" id="IPR016215">
    <property type="entry name" value="NTA_MOA"/>
</dbReference>
<name>A0A3R7GVI4_9BURK</name>
<feature type="binding site" evidence="6">
    <location>
        <position position="155"/>
    </location>
    <ligand>
        <name>FMN</name>
        <dbReference type="ChEBI" id="CHEBI:58210"/>
    </ligand>
</feature>
<evidence type="ECO:0000256" key="4">
    <source>
        <dbReference type="ARBA" id="ARBA00023033"/>
    </source>
</evidence>
<feature type="binding site" evidence="6">
    <location>
        <position position="226"/>
    </location>
    <ligand>
        <name>FMN</name>
        <dbReference type="ChEBI" id="CHEBI:58210"/>
    </ligand>
</feature>
<dbReference type="Pfam" id="PF00296">
    <property type="entry name" value="Bac_luciferase"/>
    <property type="match status" value="1"/>
</dbReference>
<comment type="caution">
    <text evidence="8">The sequence shown here is derived from an EMBL/GenBank/DDBJ whole genome shotgun (WGS) entry which is preliminary data.</text>
</comment>
<dbReference type="PANTHER" id="PTHR30011">
    <property type="entry name" value="ALKANESULFONATE MONOOXYGENASE-RELATED"/>
    <property type="match status" value="1"/>
</dbReference>
<dbReference type="InterPro" id="IPR011251">
    <property type="entry name" value="Luciferase-like_dom"/>
</dbReference>
<dbReference type="GO" id="GO:0016705">
    <property type="term" value="F:oxidoreductase activity, acting on paired donors, with incorporation or reduction of molecular oxygen"/>
    <property type="evidence" value="ECO:0007669"/>
    <property type="project" value="InterPro"/>
</dbReference>